<dbReference type="PIRSF" id="PIRSF038471">
    <property type="entry name" value="MreC"/>
    <property type="match status" value="1"/>
</dbReference>
<feature type="chain" id="PRO_5039452221" description="Cell shape-determining protein MreC" evidence="7">
    <location>
        <begin position="33"/>
        <end position="295"/>
    </location>
</feature>
<evidence type="ECO:0000256" key="6">
    <source>
        <dbReference type="SAM" id="Coils"/>
    </source>
</evidence>
<organism evidence="9 10">
    <name type="scientific">Nocardioides caeni</name>
    <dbReference type="NCBI Taxonomy" id="574700"/>
    <lineage>
        <taxon>Bacteria</taxon>
        <taxon>Bacillati</taxon>
        <taxon>Actinomycetota</taxon>
        <taxon>Actinomycetes</taxon>
        <taxon>Propionibacteriales</taxon>
        <taxon>Nocardioidaceae</taxon>
        <taxon>Nocardioides</taxon>
    </lineage>
</organism>
<evidence type="ECO:0000256" key="1">
    <source>
        <dbReference type="ARBA" id="ARBA00009369"/>
    </source>
</evidence>
<dbReference type="RefSeq" id="WP_136560953.1">
    <property type="nucleotide sequence ID" value="NZ_BAABLS010000002.1"/>
</dbReference>
<keyword evidence="7" id="KW-0732">Signal</keyword>
<evidence type="ECO:0000256" key="2">
    <source>
        <dbReference type="ARBA" id="ARBA00013855"/>
    </source>
</evidence>
<dbReference type="PANTHER" id="PTHR34138">
    <property type="entry name" value="CELL SHAPE-DETERMINING PROTEIN MREC"/>
    <property type="match status" value="1"/>
</dbReference>
<dbReference type="GO" id="GO:0008360">
    <property type="term" value="P:regulation of cell shape"/>
    <property type="evidence" value="ECO:0007669"/>
    <property type="project" value="UniProtKB-KW"/>
</dbReference>
<dbReference type="PANTHER" id="PTHR34138:SF1">
    <property type="entry name" value="CELL SHAPE-DETERMINING PROTEIN MREC"/>
    <property type="match status" value="1"/>
</dbReference>
<evidence type="ECO:0000259" key="8">
    <source>
        <dbReference type="Pfam" id="PF04085"/>
    </source>
</evidence>
<proteinExistence type="inferred from homology"/>
<dbReference type="InterPro" id="IPR007221">
    <property type="entry name" value="MreC"/>
</dbReference>
<protein>
    <recommendedName>
        <fullName evidence="2 5">Cell shape-determining protein MreC</fullName>
    </recommendedName>
    <alternativeName>
        <fullName evidence="4 5">Cell shape protein MreC</fullName>
    </alternativeName>
</protein>
<dbReference type="OrthoDB" id="5196068at2"/>
<dbReference type="InterPro" id="IPR055342">
    <property type="entry name" value="MreC_beta-barrel_core"/>
</dbReference>
<feature type="signal peptide" evidence="7">
    <location>
        <begin position="1"/>
        <end position="32"/>
    </location>
</feature>
<name>A0A4S8NMN7_9ACTN</name>
<dbReference type="EMBL" id="STGW01000001">
    <property type="protein sequence ID" value="THV18237.1"/>
    <property type="molecule type" value="Genomic_DNA"/>
</dbReference>
<evidence type="ECO:0000256" key="3">
    <source>
        <dbReference type="ARBA" id="ARBA00022960"/>
    </source>
</evidence>
<dbReference type="Pfam" id="PF04085">
    <property type="entry name" value="MreC"/>
    <property type="match status" value="1"/>
</dbReference>
<gene>
    <name evidence="9" type="ORF">E9934_00905</name>
</gene>
<dbReference type="InterPro" id="IPR042177">
    <property type="entry name" value="Cell/Rod_1"/>
</dbReference>
<comment type="caution">
    <text evidence="9">The sequence shown here is derived from an EMBL/GenBank/DDBJ whole genome shotgun (WGS) entry which is preliminary data.</text>
</comment>
<keyword evidence="3 5" id="KW-0133">Cell shape</keyword>
<evidence type="ECO:0000256" key="4">
    <source>
        <dbReference type="ARBA" id="ARBA00032089"/>
    </source>
</evidence>
<dbReference type="Gene3D" id="2.40.10.340">
    <property type="entry name" value="Rod shape-determining protein MreC, domain 1"/>
    <property type="match status" value="1"/>
</dbReference>
<feature type="coiled-coil region" evidence="6">
    <location>
        <begin position="73"/>
        <end position="100"/>
    </location>
</feature>
<sequence length="295" mass="30567">MAIDPRPPNLSRSLVVALVLACAALMVLDTTGGDDSPVAEVRKVVGETVGPLQNAAATVVRPVAGLPDAFRSNDGLRQDVRDLQAENDALRNQLDKAGYDEGRAAQLDGLKTLAGDLGYALRVARVIAIGSAQNFSSTITIDAGSDAGLHPDMTVVASEGLVGRVTSVTSRTATVLLAVDSTSKIGGRIGDNSELGFVSGHGTLGEDDRLELELTDRNVVPKVGQTVVTWGSEGGAPYVAGVPIGKVAKVYESLRETTYRAEIHPAVDFTALDYVAVVVPSGSPGPVIEADGSLR</sequence>
<evidence type="ECO:0000313" key="10">
    <source>
        <dbReference type="Proteomes" id="UP000307087"/>
    </source>
</evidence>
<dbReference type="Gene3D" id="2.40.10.350">
    <property type="entry name" value="Rod shape-determining protein MreC, domain 2"/>
    <property type="match status" value="1"/>
</dbReference>
<feature type="domain" description="Rod shape-determining protein MreC beta-barrel core" evidence="8">
    <location>
        <begin position="131"/>
        <end position="278"/>
    </location>
</feature>
<evidence type="ECO:0000256" key="7">
    <source>
        <dbReference type="SAM" id="SignalP"/>
    </source>
</evidence>
<evidence type="ECO:0000256" key="5">
    <source>
        <dbReference type="PIRNR" id="PIRNR038471"/>
    </source>
</evidence>
<dbReference type="AlphaFoldDB" id="A0A4S8NMN7"/>
<keyword evidence="10" id="KW-1185">Reference proteome</keyword>
<comment type="function">
    <text evidence="5">Involved in formation and maintenance of cell shape.</text>
</comment>
<dbReference type="InterPro" id="IPR042175">
    <property type="entry name" value="Cell/Rod_MreC_2"/>
</dbReference>
<dbReference type="GO" id="GO:0005886">
    <property type="term" value="C:plasma membrane"/>
    <property type="evidence" value="ECO:0007669"/>
    <property type="project" value="TreeGrafter"/>
</dbReference>
<keyword evidence="6" id="KW-0175">Coiled coil</keyword>
<dbReference type="Proteomes" id="UP000307087">
    <property type="component" value="Unassembled WGS sequence"/>
</dbReference>
<reference evidence="9 10" key="1">
    <citation type="journal article" date="2009" name="Int. J. Syst. Evol. Microbiol.">
        <title>Nocardioides caeni sp. nov., isolated from wastewater.</title>
        <authorList>
            <person name="Yoon J.H."/>
            <person name="Kang S.J."/>
            <person name="Park S."/>
            <person name="Kim W."/>
            <person name="Oh T.K."/>
        </authorList>
    </citation>
    <scope>NUCLEOTIDE SEQUENCE [LARGE SCALE GENOMIC DNA]</scope>
    <source>
        <strain evidence="9 10">DSM 23134</strain>
    </source>
</reference>
<evidence type="ECO:0000313" key="9">
    <source>
        <dbReference type="EMBL" id="THV18237.1"/>
    </source>
</evidence>
<comment type="similarity">
    <text evidence="1 5">Belongs to the MreC family.</text>
</comment>
<accession>A0A4S8NMN7</accession>